<dbReference type="Proteomes" id="UP001148838">
    <property type="component" value="Unassembled WGS sequence"/>
</dbReference>
<evidence type="ECO:0000313" key="2">
    <source>
        <dbReference type="Proteomes" id="UP001148838"/>
    </source>
</evidence>
<sequence>MLPYEMFARTDLGDLAHQQAPASSAMVSERFEHSLTLQSNVQEDRRMQYCGWLPNMVQEDEAFVGNVVCSDEEQFKSNGNFNRHSCTMKE</sequence>
<organism evidence="1 2">
    <name type="scientific">Periplaneta americana</name>
    <name type="common">American cockroach</name>
    <name type="synonym">Blatta americana</name>
    <dbReference type="NCBI Taxonomy" id="6978"/>
    <lineage>
        <taxon>Eukaryota</taxon>
        <taxon>Metazoa</taxon>
        <taxon>Ecdysozoa</taxon>
        <taxon>Arthropoda</taxon>
        <taxon>Hexapoda</taxon>
        <taxon>Insecta</taxon>
        <taxon>Pterygota</taxon>
        <taxon>Neoptera</taxon>
        <taxon>Polyneoptera</taxon>
        <taxon>Dictyoptera</taxon>
        <taxon>Blattodea</taxon>
        <taxon>Blattoidea</taxon>
        <taxon>Blattidae</taxon>
        <taxon>Blattinae</taxon>
        <taxon>Periplaneta</taxon>
    </lineage>
</organism>
<gene>
    <name evidence="1" type="ORF">ANN_27292</name>
</gene>
<dbReference type="EMBL" id="JAJSOF020000040">
    <property type="protein sequence ID" value="KAJ4426478.1"/>
    <property type="molecule type" value="Genomic_DNA"/>
</dbReference>
<evidence type="ECO:0000313" key="1">
    <source>
        <dbReference type="EMBL" id="KAJ4426478.1"/>
    </source>
</evidence>
<protein>
    <submittedName>
        <fullName evidence="1">Uncharacterized protein</fullName>
    </submittedName>
</protein>
<name>A0ABQ8RXL6_PERAM</name>
<comment type="caution">
    <text evidence="1">The sequence shown here is derived from an EMBL/GenBank/DDBJ whole genome shotgun (WGS) entry which is preliminary data.</text>
</comment>
<proteinExistence type="predicted"/>
<accession>A0ABQ8RXL6</accession>
<reference evidence="1 2" key="1">
    <citation type="journal article" date="2022" name="Allergy">
        <title>Genome assembly and annotation of Periplaneta americana reveal a comprehensive cockroach allergen profile.</title>
        <authorList>
            <person name="Wang L."/>
            <person name="Xiong Q."/>
            <person name="Saelim N."/>
            <person name="Wang L."/>
            <person name="Nong W."/>
            <person name="Wan A.T."/>
            <person name="Shi M."/>
            <person name="Liu X."/>
            <person name="Cao Q."/>
            <person name="Hui J.H.L."/>
            <person name="Sookrung N."/>
            <person name="Leung T.F."/>
            <person name="Tungtrongchitr A."/>
            <person name="Tsui S.K.W."/>
        </authorList>
    </citation>
    <scope>NUCLEOTIDE SEQUENCE [LARGE SCALE GENOMIC DNA]</scope>
    <source>
        <strain evidence="1">PWHHKU_190912</strain>
    </source>
</reference>
<keyword evidence="2" id="KW-1185">Reference proteome</keyword>